<feature type="region of interest" description="Disordered" evidence="1">
    <location>
        <begin position="142"/>
        <end position="174"/>
    </location>
</feature>
<organism evidence="2 3">
    <name type="scientific">Salipiger aestuarii</name>
    <dbReference type="NCBI Taxonomy" id="568098"/>
    <lineage>
        <taxon>Bacteria</taxon>
        <taxon>Pseudomonadati</taxon>
        <taxon>Pseudomonadota</taxon>
        <taxon>Alphaproteobacteria</taxon>
        <taxon>Rhodobacterales</taxon>
        <taxon>Roseobacteraceae</taxon>
        <taxon>Salipiger</taxon>
    </lineage>
</organism>
<evidence type="ECO:0000313" key="3">
    <source>
        <dbReference type="Proteomes" id="UP000249165"/>
    </source>
</evidence>
<gene>
    <name evidence="2" type="ORF">ATI53_11152</name>
</gene>
<accession>A0A327XFC2</accession>
<protein>
    <submittedName>
        <fullName evidence="2">Uncharacterized protein</fullName>
    </submittedName>
</protein>
<feature type="region of interest" description="Disordered" evidence="1">
    <location>
        <begin position="52"/>
        <end position="71"/>
    </location>
</feature>
<evidence type="ECO:0000256" key="1">
    <source>
        <dbReference type="SAM" id="MobiDB-lite"/>
    </source>
</evidence>
<keyword evidence="3" id="KW-1185">Reference proteome</keyword>
<evidence type="ECO:0000313" key="2">
    <source>
        <dbReference type="EMBL" id="RAK06911.1"/>
    </source>
</evidence>
<dbReference type="Proteomes" id="UP000249165">
    <property type="component" value="Unassembled WGS sequence"/>
</dbReference>
<reference evidence="2 3" key="1">
    <citation type="submission" date="2018-06" db="EMBL/GenBank/DDBJ databases">
        <title>Genomic Encyclopedia of Archaeal and Bacterial Type Strains, Phase II (KMG-II): from individual species to whole genera.</title>
        <authorList>
            <person name="Goeker M."/>
        </authorList>
    </citation>
    <scope>NUCLEOTIDE SEQUENCE [LARGE SCALE GENOMIC DNA]</scope>
    <source>
        <strain evidence="2 3">DSM 22011</strain>
    </source>
</reference>
<dbReference type="EMBL" id="QLMG01000115">
    <property type="protein sequence ID" value="RAK06911.1"/>
    <property type="molecule type" value="Genomic_DNA"/>
</dbReference>
<dbReference type="AlphaFoldDB" id="A0A327XFC2"/>
<comment type="caution">
    <text evidence="2">The sequence shown here is derived from an EMBL/GenBank/DDBJ whole genome shotgun (WGS) entry which is preliminary data.</text>
</comment>
<sequence>MWMARPSEAMSGPPICANSASIAALWPTAAEHVALVSCCARGAVGRWQEPSYGRPRAPVSPVTGSRPTPWFRPMRSRIGTFSSLSLTCAKSAVLRPAAVPAPIPYQPRRELLFPAQADDRRTAAEGRLAVFRHLLRTCGLARRSSGGEQRSTGGSPDRRCAGLTGQPVMEGDIGNGAQRNRIIRGPCPCAFRSSGQACGAWRNTGPGRL</sequence>
<proteinExistence type="predicted"/>
<name>A0A327XFC2_9RHOB</name>